<comment type="catalytic activity">
    <reaction evidence="1 9">
        <text>D-alanyl-D-alanine + H2O = 2 D-alanine</text>
        <dbReference type="Rhea" id="RHEA:20661"/>
        <dbReference type="ChEBI" id="CHEBI:15377"/>
        <dbReference type="ChEBI" id="CHEBI:57416"/>
        <dbReference type="ChEBI" id="CHEBI:57822"/>
        <dbReference type="EC" id="3.4.13.22"/>
    </reaction>
</comment>
<dbReference type="GO" id="GO:0008270">
    <property type="term" value="F:zinc ion binding"/>
    <property type="evidence" value="ECO:0007669"/>
    <property type="project" value="UniProtKB-UniRule"/>
</dbReference>
<feature type="domain" description="NAD glycohydrolase translocation F5/8 type C" evidence="12">
    <location>
        <begin position="84"/>
        <end position="228"/>
    </location>
</feature>
<dbReference type="PANTHER" id="PTHR43126">
    <property type="entry name" value="D-ALANYL-D-ALANINE DIPEPTIDASE"/>
    <property type="match status" value="1"/>
</dbReference>
<dbReference type="HAMAP" id="MF_01924">
    <property type="entry name" value="A_A_dipeptidase"/>
    <property type="match status" value="1"/>
</dbReference>
<gene>
    <name evidence="13" type="ORF">CEE36_08685</name>
</gene>
<sequence>MPICNKCGAKNDEGSAFCEECGAKLIPQEQPAVQPKPESVEKRPKKTKVGLIVGISLGAVILAGVVLLIIFKPWRKSPQDITYLAKASASSALSPSRFGNYEPANVLDGISSTCWAASWADGGANAGIGMWIKLSFPREVKVTRIGLIPGYDRYGKDIGDRFYLNLRVRRARLEFSDGSSQKISLRDTREMQYFDVASVRTSFVKIVIEDVYSERAKDQDLCISEVEIYGVPVGKTLSALGLVSSLLCSWKEGYSEDPFFTHPISLDPATFVELVKLDSTIVLDIRYATENNFTHEVLYPEARCFLRCCVAESLVSVQRKANTLGYRLKVFDGYRPHRVQFLMWKLVPDRRYVADPNRGSRHNRGTAVDLTLVDSTGKQLDMGSAFDEFNERSHQNYTGLTKEQKRNRKLLTDIMTSTGFTTITSEWWHYDYYNWQSFPIVDVSFDSLRFVASLAGDKE</sequence>
<dbReference type="InterPro" id="IPR008979">
    <property type="entry name" value="Galactose-bd-like_sf"/>
</dbReference>
<dbReference type="Pfam" id="PF13240">
    <property type="entry name" value="Zn_Ribbon_1"/>
    <property type="match status" value="1"/>
</dbReference>
<dbReference type="Gene3D" id="2.60.120.260">
    <property type="entry name" value="Galactose-binding domain-like"/>
    <property type="match status" value="1"/>
</dbReference>
<evidence type="ECO:0000259" key="12">
    <source>
        <dbReference type="Pfam" id="PF25302"/>
    </source>
</evidence>
<comment type="cofactor">
    <cofactor evidence="9">
        <name>Zn(2+)</name>
        <dbReference type="ChEBI" id="CHEBI:29105"/>
    </cofactor>
    <text evidence="9">Binds 1 zinc ion per subunit.</text>
</comment>
<feature type="binding site" evidence="9">
    <location>
        <position position="362"/>
    </location>
    <ligand>
        <name>Zn(2+)</name>
        <dbReference type="ChEBI" id="CHEBI:29105"/>
        <note>catalytic</note>
    </ligand>
</feature>
<keyword evidence="10" id="KW-0812">Transmembrane</keyword>
<feature type="binding site" evidence="9">
    <location>
        <position position="429"/>
    </location>
    <ligand>
        <name>Zn(2+)</name>
        <dbReference type="ChEBI" id="CHEBI:29105"/>
        <note>catalytic</note>
    </ligand>
</feature>
<dbReference type="InterPro" id="IPR000755">
    <property type="entry name" value="A_A_dipeptidase"/>
</dbReference>
<evidence type="ECO:0000256" key="10">
    <source>
        <dbReference type="SAM" id="Phobius"/>
    </source>
</evidence>
<keyword evidence="6 9" id="KW-0224">Dipeptidase</keyword>
<feature type="site" description="Transition state stabilizer" evidence="9">
    <location>
        <position position="335"/>
    </location>
</feature>
<dbReference type="NCBIfam" id="NF047619">
    <property type="entry name" value="NADase_discoid"/>
    <property type="match status" value="1"/>
</dbReference>
<keyword evidence="2 9" id="KW-0645">Protease</keyword>
<feature type="transmembrane region" description="Helical" evidence="10">
    <location>
        <begin position="49"/>
        <end position="71"/>
    </location>
</feature>
<dbReference type="SUPFAM" id="SSF49785">
    <property type="entry name" value="Galactose-binding domain-like"/>
    <property type="match status" value="1"/>
</dbReference>
<dbReference type="SUPFAM" id="SSF55166">
    <property type="entry name" value="Hedgehog/DD-peptidase"/>
    <property type="match status" value="1"/>
</dbReference>
<evidence type="ECO:0000256" key="4">
    <source>
        <dbReference type="ARBA" id="ARBA00022801"/>
    </source>
</evidence>
<evidence type="ECO:0000256" key="2">
    <source>
        <dbReference type="ARBA" id="ARBA00022670"/>
    </source>
</evidence>
<dbReference type="Pfam" id="PF01427">
    <property type="entry name" value="Peptidase_M15"/>
    <property type="match status" value="1"/>
</dbReference>
<dbReference type="Pfam" id="PF25302">
    <property type="entry name" value="NADase_transloc"/>
    <property type="match status" value="1"/>
</dbReference>
<dbReference type="GO" id="GO:0006508">
    <property type="term" value="P:proteolysis"/>
    <property type="evidence" value="ECO:0007669"/>
    <property type="project" value="UniProtKB-KW"/>
</dbReference>
<dbReference type="CDD" id="cd14840">
    <property type="entry name" value="D-Ala-D-Ala_dipeptidase_Aad"/>
    <property type="match status" value="1"/>
</dbReference>
<protein>
    <recommendedName>
        <fullName evidence="9">D-alanyl-D-alanine dipeptidase</fullName>
        <shortName evidence="9">D-Ala-D-Ala dipeptidase</shortName>
        <ecNumber evidence="9">3.4.13.22</ecNumber>
    </recommendedName>
</protein>
<dbReference type="Gene3D" id="3.30.1380.10">
    <property type="match status" value="1"/>
</dbReference>
<dbReference type="InterPro" id="IPR057561">
    <property type="entry name" value="NADase_transloc"/>
</dbReference>
<comment type="similarity">
    <text evidence="9">Belongs to the peptidase M15D family.</text>
</comment>
<dbReference type="EMBL" id="NJBO01000015">
    <property type="protein sequence ID" value="TKJ40933.1"/>
    <property type="molecule type" value="Genomic_DNA"/>
</dbReference>
<reference evidence="13 14" key="1">
    <citation type="submission" date="2017-06" db="EMBL/GenBank/DDBJ databases">
        <title>Novel microbial phyla capable of carbon fixation and sulfur reduction in deep-sea sediments.</title>
        <authorList>
            <person name="Huang J."/>
            <person name="Baker B."/>
            <person name="Wang Y."/>
        </authorList>
    </citation>
    <scope>NUCLEOTIDE SEQUENCE [LARGE SCALE GENOMIC DNA]</scope>
    <source>
        <strain evidence="13">B3_TA06</strain>
    </source>
</reference>
<keyword evidence="3 9" id="KW-0479">Metal-binding</keyword>
<dbReference type="GO" id="GO:0008237">
    <property type="term" value="F:metallopeptidase activity"/>
    <property type="evidence" value="ECO:0007669"/>
    <property type="project" value="UniProtKB-KW"/>
</dbReference>
<keyword evidence="5 9" id="KW-0862">Zinc</keyword>
<dbReference type="EC" id="3.4.13.22" evidence="9"/>
<keyword evidence="4 9" id="KW-0378">Hydrolase</keyword>
<dbReference type="GO" id="GO:0160237">
    <property type="term" value="F:D-Ala-D-Ala dipeptidase activity"/>
    <property type="evidence" value="ECO:0007669"/>
    <property type="project" value="UniProtKB-EC"/>
</dbReference>
<dbReference type="Proteomes" id="UP000317778">
    <property type="component" value="Unassembled WGS sequence"/>
</dbReference>
<organism evidence="13 14">
    <name type="scientific">candidate division TA06 bacterium B3_TA06</name>
    <dbReference type="NCBI Taxonomy" id="2012487"/>
    <lineage>
        <taxon>Bacteria</taxon>
        <taxon>Bacteria division TA06</taxon>
    </lineage>
</organism>
<evidence type="ECO:0000256" key="8">
    <source>
        <dbReference type="ARBA" id="ARBA00023316"/>
    </source>
</evidence>
<feature type="binding site" evidence="9">
    <location>
        <position position="369"/>
    </location>
    <ligand>
        <name>Zn(2+)</name>
        <dbReference type="ChEBI" id="CHEBI:29105"/>
        <note>catalytic</note>
    </ligand>
</feature>
<comment type="function">
    <text evidence="9">Catalyzes hydrolysis of the D-alanyl-D-alanine dipeptide.</text>
</comment>
<evidence type="ECO:0000256" key="1">
    <source>
        <dbReference type="ARBA" id="ARBA00001362"/>
    </source>
</evidence>
<keyword evidence="10" id="KW-0472">Membrane</keyword>
<keyword evidence="7 9" id="KW-0482">Metalloprotease</keyword>
<dbReference type="InterPro" id="IPR026870">
    <property type="entry name" value="Zinc_ribbon_dom"/>
</dbReference>
<evidence type="ECO:0000256" key="5">
    <source>
        <dbReference type="ARBA" id="ARBA00022833"/>
    </source>
</evidence>
<evidence type="ECO:0000256" key="7">
    <source>
        <dbReference type="ARBA" id="ARBA00023049"/>
    </source>
</evidence>
<feature type="active site" description="Proton donor/acceptor" evidence="9">
    <location>
        <position position="426"/>
    </location>
</feature>
<dbReference type="InterPro" id="IPR009045">
    <property type="entry name" value="Zn_M74/Hedgehog-like"/>
</dbReference>
<keyword evidence="10" id="KW-1133">Transmembrane helix</keyword>
<feature type="domain" description="Zinc-ribbon" evidence="11">
    <location>
        <begin position="4"/>
        <end position="25"/>
    </location>
</feature>
<proteinExistence type="inferred from homology"/>
<name>A0A532V142_UNCT6</name>
<evidence type="ECO:0000313" key="13">
    <source>
        <dbReference type="EMBL" id="TKJ40933.1"/>
    </source>
</evidence>
<accession>A0A532V142</accession>
<evidence type="ECO:0000256" key="3">
    <source>
        <dbReference type="ARBA" id="ARBA00022723"/>
    </source>
</evidence>
<evidence type="ECO:0000259" key="11">
    <source>
        <dbReference type="Pfam" id="PF13240"/>
    </source>
</evidence>
<evidence type="ECO:0000313" key="14">
    <source>
        <dbReference type="Proteomes" id="UP000317778"/>
    </source>
</evidence>
<evidence type="ECO:0000256" key="6">
    <source>
        <dbReference type="ARBA" id="ARBA00022997"/>
    </source>
</evidence>
<evidence type="ECO:0000256" key="9">
    <source>
        <dbReference type="HAMAP-Rule" id="MF_01924"/>
    </source>
</evidence>
<dbReference type="PANTHER" id="PTHR43126:SF1">
    <property type="entry name" value="D-ALANYL-D-ALANINE DIPEPTIDASE"/>
    <property type="match status" value="1"/>
</dbReference>
<dbReference type="NCBIfam" id="NF007557">
    <property type="entry name" value="PRK10178.1"/>
    <property type="match status" value="1"/>
</dbReference>
<dbReference type="AlphaFoldDB" id="A0A532V142"/>
<comment type="caution">
    <text evidence="13">The sequence shown here is derived from an EMBL/GenBank/DDBJ whole genome shotgun (WGS) entry which is preliminary data.</text>
</comment>
<keyword evidence="8" id="KW-0961">Cell wall biogenesis/degradation</keyword>
<dbReference type="GO" id="GO:0071555">
    <property type="term" value="P:cell wall organization"/>
    <property type="evidence" value="ECO:0007669"/>
    <property type="project" value="UniProtKB-KW"/>
</dbReference>